<dbReference type="Proteomes" id="UP000076096">
    <property type="component" value="Chromosome"/>
</dbReference>
<sequence>MGLLAQEVGYLDLSPYPCDVEERQVDTDVHGGDQVVVLGVEGARIGDRQVGRLADALDVQPAEIDTAAPGELRQQCQGPVRGPQQRLHQVEAGPLLPQHAGEEDGLVDLPPFLVGLREPGLGGHLLAGGHQAVQQRGGVEEFVQPR</sequence>
<evidence type="ECO:0000313" key="2">
    <source>
        <dbReference type="Proteomes" id="UP000076096"/>
    </source>
</evidence>
<protein>
    <submittedName>
        <fullName evidence="1">Uncharacterized protein</fullName>
    </submittedName>
</protein>
<keyword evidence="2" id="KW-1185">Reference proteome</keyword>
<dbReference type="KEGG" id="stsi:A4E84_32880"/>
<gene>
    <name evidence="1" type="ORF">A4E84_32880</name>
</gene>
<proteinExistence type="predicted"/>
<name>A0A143C8X0_9ACTN</name>
<dbReference type="AlphaFoldDB" id="A0A143C8X0"/>
<evidence type="ECO:0000313" key="1">
    <source>
        <dbReference type="EMBL" id="AMW13876.1"/>
    </source>
</evidence>
<accession>A0A143C8X0</accession>
<reference evidence="2" key="1">
    <citation type="submission" date="2016-04" db="EMBL/GenBank/DDBJ databases">
        <authorList>
            <person name="Zhang B."/>
        </authorList>
    </citation>
    <scope>NUCLEOTIDE SEQUENCE [LARGE SCALE GENOMIC DNA]</scope>
    <source>
        <strain evidence="2">S10</strain>
    </source>
</reference>
<dbReference type="EMBL" id="CP015098">
    <property type="protein sequence ID" value="AMW13876.1"/>
    <property type="molecule type" value="Genomic_DNA"/>
</dbReference>
<organism evidence="1 2">
    <name type="scientific">Streptomyces qaidamensis</name>
    <dbReference type="NCBI Taxonomy" id="1783515"/>
    <lineage>
        <taxon>Bacteria</taxon>
        <taxon>Bacillati</taxon>
        <taxon>Actinomycetota</taxon>
        <taxon>Actinomycetes</taxon>
        <taxon>Kitasatosporales</taxon>
        <taxon>Streptomycetaceae</taxon>
        <taxon>Streptomyces</taxon>
        <taxon>Streptomyces aurantiacus group</taxon>
    </lineage>
</organism>